<comment type="caution">
    <text evidence="1">The sequence shown here is derived from an EMBL/GenBank/DDBJ whole genome shotgun (WGS) entry which is preliminary data.</text>
</comment>
<sequence length="91" mass="10246">MAVSVEISDAVFCQEHIAEVCEECDADFREENDAFYGFDPIDRDALPSPSASANDDGVYLCDTHKNSICNQCFSWKKQLVRLHKEAKKRGS</sequence>
<reference evidence="1 2" key="1">
    <citation type="submission" date="2016-06" db="EMBL/GenBank/DDBJ databases">
        <title>Living apart together: crosstalk between the core and supernumerary genomes in a fungal plant pathogen.</title>
        <authorList>
            <person name="Vanheule A."/>
            <person name="Audenaert K."/>
            <person name="Warris S."/>
            <person name="Van De Geest H."/>
            <person name="Schijlen E."/>
            <person name="Hofte M."/>
            <person name="De Saeger S."/>
            <person name="Haesaert G."/>
            <person name="Waalwijk C."/>
            <person name="Van Der Lee T."/>
        </authorList>
    </citation>
    <scope>NUCLEOTIDE SEQUENCE [LARGE SCALE GENOMIC DNA]</scope>
    <source>
        <strain evidence="1 2">2516</strain>
    </source>
</reference>
<dbReference type="OrthoDB" id="2533496at2759"/>
<dbReference type="OMA" id="CQHFKEV"/>
<name>A0A1B8AQY2_FUSPO</name>
<evidence type="ECO:0000313" key="1">
    <source>
        <dbReference type="EMBL" id="OBS22890.1"/>
    </source>
</evidence>
<dbReference type="AlphaFoldDB" id="A0A1B8AQY2"/>
<keyword evidence="2" id="KW-1185">Reference proteome</keyword>
<organism evidence="1 2">
    <name type="scientific">Fusarium poae</name>
    <dbReference type="NCBI Taxonomy" id="36050"/>
    <lineage>
        <taxon>Eukaryota</taxon>
        <taxon>Fungi</taxon>
        <taxon>Dikarya</taxon>
        <taxon>Ascomycota</taxon>
        <taxon>Pezizomycotina</taxon>
        <taxon>Sordariomycetes</taxon>
        <taxon>Hypocreomycetidae</taxon>
        <taxon>Hypocreales</taxon>
        <taxon>Nectriaceae</taxon>
        <taxon>Fusarium</taxon>
    </lineage>
</organism>
<dbReference type="Proteomes" id="UP000091967">
    <property type="component" value="Unassembled WGS sequence"/>
</dbReference>
<gene>
    <name evidence="1" type="ORF">FPOA_09213</name>
</gene>
<dbReference type="EMBL" id="LYXU01000003">
    <property type="protein sequence ID" value="OBS22890.1"/>
    <property type="molecule type" value="Genomic_DNA"/>
</dbReference>
<evidence type="ECO:0000313" key="2">
    <source>
        <dbReference type="Proteomes" id="UP000091967"/>
    </source>
</evidence>
<accession>A0A1B8AQY2</accession>
<protein>
    <submittedName>
        <fullName evidence="1">Uncharacterized protein</fullName>
    </submittedName>
</protein>
<proteinExistence type="predicted"/>